<gene>
    <name evidence="8" type="ORF">FHS81_001282</name>
</gene>
<keyword evidence="6" id="KW-0411">Iron-sulfur</keyword>
<keyword evidence="8" id="KW-0456">Lyase</keyword>
<evidence type="ECO:0000313" key="8">
    <source>
        <dbReference type="EMBL" id="MBB3809212.1"/>
    </source>
</evidence>
<sequence>MSFCDWPGQLAATIFCQGCPWDCSYCHNPELLPARSEAKIPWADVVAFLESRRGLLDGVVFSGGEPTLQKQLPAAIRQVRAMGYRIGLHSGGAYPARLAALLPLVDWVGFDIKAAFGEYQRVTGVPRSGDRARESLHYLLASGVDFELRTTVDPHVLPEDAVERLCADLARWGDLPHRLQTFRTTGTRYASGGMSGKP</sequence>
<keyword evidence="8" id="KW-0560">Oxidoreductase</keyword>
<evidence type="ECO:0000256" key="3">
    <source>
        <dbReference type="ARBA" id="ARBA00022691"/>
    </source>
</evidence>
<dbReference type="EMBL" id="JACICC010000002">
    <property type="protein sequence ID" value="MBB3809212.1"/>
    <property type="molecule type" value="Genomic_DNA"/>
</dbReference>
<dbReference type="SUPFAM" id="SSF102114">
    <property type="entry name" value="Radical SAM enzymes"/>
    <property type="match status" value="1"/>
</dbReference>
<dbReference type="InterPro" id="IPR013785">
    <property type="entry name" value="Aldolase_TIM"/>
</dbReference>
<evidence type="ECO:0000256" key="5">
    <source>
        <dbReference type="ARBA" id="ARBA00023004"/>
    </source>
</evidence>
<dbReference type="NCBIfam" id="TIGR02495">
    <property type="entry name" value="NrdG2"/>
    <property type="match status" value="1"/>
</dbReference>
<dbReference type="PANTHER" id="PTHR30352:SF13">
    <property type="entry name" value="GLYCYL-RADICAL ENZYME ACTIVATING ENZYME YJJW-RELATED"/>
    <property type="match status" value="1"/>
</dbReference>
<dbReference type="GO" id="GO:0051539">
    <property type="term" value="F:4 iron, 4 sulfur cluster binding"/>
    <property type="evidence" value="ECO:0007669"/>
    <property type="project" value="UniProtKB-KW"/>
</dbReference>
<dbReference type="PANTHER" id="PTHR30352">
    <property type="entry name" value="PYRUVATE FORMATE-LYASE-ACTIVATING ENZYME"/>
    <property type="match status" value="1"/>
</dbReference>
<keyword evidence="4" id="KW-0479">Metal-binding</keyword>
<evidence type="ECO:0000256" key="6">
    <source>
        <dbReference type="ARBA" id="ARBA00023014"/>
    </source>
</evidence>
<feature type="domain" description="Radical SAM core" evidence="7">
    <location>
        <begin position="6"/>
        <end position="198"/>
    </location>
</feature>
<dbReference type="GO" id="GO:0043365">
    <property type="term" value="F:[formate-C-acetyltransferase]-activating enzyme activity"/>
    <property type="evidence" value="ECO:0007669"/>
    <property type="project" value="UniProtKB-EC"/>
</dbReference>
<comment type="caution">
    <text evidence="8">The sequence shown here is derived from an EMBL/GenBank/DDBJ whole genome shotgun (WGS) entry which is preliminary data.</text>
</comment>
<evidence type="ECO:0000256" key="4">
    <source>
        <dbReference type="ARBA" id="ARBA00022723"/>
    </source>
</evidence>
<keyword evidence="5" id="KW-0408">Iron</keyword>
<keyword evidence="3" id="KW-0949">S-adenosyl-L-methionine</keyword>
<dbReference type="Gene3D" id="3.20.20.70">
    <property type="entry name" value="Aldolase class I"/>
    <property type="match status" value="1"/>
</dbReference>
<organism evidence="8 9">
    <name type="scientific">Pseudochelatococcus contaminans</name>
    <dbReference type="NCBI Taxonomy" id="1538103"/>
    <lineage>
        <taxon>Bacteria</taxon>
        <taxon>Pseudomonadati</taxon>
        <taxon>Pseudomonadota</taxon>
        <taxon>Alphaproteobacteria</taxon>
        <taxon>Hyphomicrobiales</taxon>
        <taxon>Chelatococcaceae</taxon>
        <taxon>Pseudochelatococcus</taxon>
    </lineage>
</organism>
<evidence type="ECO:0000259" key="7">
    <source>
        <dbReference type="PROSITE" id="PS51918"/>
    </source>
</evidence>
<evidence type="ECO:0000256" key="2">
    <source>
        <dbReference type="ARBA" id="ARBA00022485"/>
    </source>
</evidence>
<dbReference type="SFLD" id="SFLDG01094">
    <property type="entry name" value="Uncharacterised_Radical_SAM_Su"/>
    <property type="match status" value="1"/>
</dbReference>
<dbReference type="InterPro" id="IPR012840">
    <property type="entry name" value="NrdG2"/>
</dbReference>
<dbReference type="CDD" id="cd01335">
    <property type="entry name" value="Radical_SAM"/>
    <property type="match status" value="1"/>
</dbReference>
<keyword evidence="8" id="KW-0670">Pyruvate</keyword>
<accession>A0A7W6EGR7</accession>
<dbReference type="Proteomes" id="UP000537592">
    <property type="component" value="Unassembled WGS sequence"/>
</dbReference>
<dbReference type="SFLD" id="SFLDS00029">
    <property type="entry name" value="Radical_SAM"/>
    <property type="match status" value="1"/>
</dbReference>
<dbReference type="EC" id="1.97.1.4" evidence="8"/>
<dbReference type="Pfam" id="PF04055">
    <property type="entry name" value="Radical_SAM"/>
    <property type="match status" value="1"/>
</dbReference>
<name>A0A7W6EGR7_9HYPH</name>
<keyword evidence="9" id="KW-1185">Reference proteome</keyword>
<evidence type="ECO:0000256" key="1">
    <source>
        <dbReference type="ARBA" id="ARBA00001966"/>
    </source>
</evidence>
<reference evidence="8 9" key="1">
    <citation type="submission" date="2020-08" db="EMBL/GenBank/DDBJ databases">
        <title>Genomic Encyclopedia of Type Strains, Phase IV (KMG-IV): sequencing the most valuable type-strain genomes for metagenomic binning, comparative biology and taxonomic classification.</title>
        <authorList>
            <person name="Goeker M."/>
        </authorList>
    </citation>
    <scope>NUCLEOTIDE SEQUENCE [LARGE SCALE GENOMIC DNA]</scope>
    <source>
        <strain evidence="8 9">DSM 28760</strain>
    </source>
</reference>
<dbReference type="InterPro" id="IPR034457">
    <property type="entry name" value="Organic_radical-activating"/>
</dbReference>
<dbReference type="GO" id="GO:0046872">
    <property type="term" value="F:metal ion binding"/>
    <property type="evidence" value="ECO:0007669"/>
    <property type="project" value="UniProtKB-KW"/>
</dbReference>
<dbReference type="InterPro" id="IPR058240">
    <property type="entry name" value="rSAM_sf"/>
</dbReference>
<keyword evidence="2" id="KW-0004">4Fe-4S</keyword>
<dbReference type="PROSITE" id="PS51918">
    <property type="entry name" value="RADICAL_SAM"/>
    <property type="match status" value="1"/>
</dbReference>
<dbReference type="GO" id="GO:0016829">
    <property type="term" value="F:lyase activity"/>
    <property type="evidence" value="ECO:0007669"/>
    <property type="project" value="UniProtKB-KW"/>
</dbReference>
<dbReference type="AlphaFoldDB" id="A0A7W6EGR7"/>
<dbReference type="InterPro" id="IPR007197">
    <property type="entry name" value="rSAM"/>
</dbReference>
<proteinExistence type="predicted"/>
<protein>
    <submittedName>
        <fullName evidence="8">Pyruvate formate lyase activating enzyme</fullName>
        <ecNumber evidence="8">1.97.1.4</ecNumber>
    </submittedName>
</protein>
<evidence type="ECO:0000313" key="9">
    <source>
        <dbReference type="Proteomes" id="UP000537592"/>
    </source>
</evidence>
<comment type="cofactor">
    <cofactor evidence="1">
        <name>[4Fe-4S] cluster</name>
        <dbReference type="ChEBI" id="CHEBI:49883"/>
    </cofactor>
</comment>